<keyword evidence="5" id="KW-1185">Reference proteome</keyword>
<dbReference type="Proteomes" id="UP000198337">
    <property type="component" value="Unassembled WGS sequence"/>
</dbReference>
<feature type="signal peptide" evidence="2">
    <location>
        <begin position="1"/>
        <end position="20"/>
    </location>
</feature>
<reference evidence="4 5" key="1">
    <citation type="submission" date="2017-06" db="EMBL/GenBank/DDBJ databases">
        <authorList>
            <person name="Varghese N."/>
            <person name="Submissions S."/>
        </authorList>
    </citation>
    <scope>NUCLEOTIDE SEQUENCE [LARGE SCALE GENOMIC DNA]</scope>
    <source>
        <strain evidence="4 5">DSM 19840</strain>
    </source>
</reference>
<dbReference type="InterPro" id="IPR005653">
    <property type="entry name" value="OstA-like_N"/>
</dbReference>
<dbReference type="EMBL" id="FZNV01000005">
    <property type="protein sequence ID" value="SNR68440.1"/>
    <property type="molecule type" value="Genomic_DNA"/>
</dbReference>
<feature type="region of interest" description="Disordered" evidence="1">
    <location>
        <begin position="531"/>
        <end position="566"/>
    </location>
</feature>
<evidence type="ECO:0000256" key="2">
    <source>
        <dbReference type="SAM" id="SignalP"/>
    </source>
</evidence>
<feature type="compositionally biased region" description="Basic and acidic residues" evidence="1">
    <location>
        <begin position="544"/>
        <end position="558"/>
    </location>
</feature>
<feature type="chain" id="PRO_5045542218" evidence="2">
    <location>
        <begin position="21"/>
        <end position="566"/>
    </location>
</feature>
<dbReference type="Pfam" id="PF13100">
    <property type="entry name" value="OstA_2"/>
    <property type="match status" value="1"/>
</dbReference>
<evidence type="ECO:0000313" key="5">
    <source>
        <dbReference type="Proteomes" id="UP000198337"/>
    </source>
</evidence>
<keyword evidence="2" id="KW-0732">Signal</keyword>
<organism evidence="4 5">
    <name type="scientific">Maribacter sedimenticola</name>
    <dbReference type="NCBI Taxonomy" id="228956"/>
    <lineage>
        <taxon>Bacteria</taxon>
        <taxon>Pseudomonadati</taxon>
        <taxon>Bacteroidota</taxon>
        <taxon>Flavobacteriia</taxon>
        <taxon>Flavobacteriales</taxon>
        <taxon>Flavobacteriaceae</taxon>
        <taxon>Maribacter</taxon>
    </lineage>
</organism>
<dbReference type="Gene3D" id="2.60.450.10">
    <property type="entry name" value="Lipopolysaccharide (LPS) transport protein A like domain"/>
    <property type="match status" value="2"/>
</dbReference>
<evidence type="ECO:0000256" key="1">
    <source>
        <dbReference type="SAM" id="MobiDB-lite"/>
    </source>
</evidence>
<name>A0ABY1SKB6_9FLAO</name>
<comment type="caution">
    <text evidence="4">The sequence shown here is derived from an EMBL/GenBank/DDBJ whole genome shotgun (WGS) entry which is preliminary data.</text>
</comment>
<sequence length="566" mass="64348">MKTIGLFALLLLAFANHGLAQNRADQEEAKQINIVHGANFTKNEVDYPGASIFSKDERQVQFEHQGADLWCDVAIYYQLENRLEAIGNVILKQGDSVQMTSKKINYLGDDKLAKAWGNVILKNASMTLKTDTLRFDREKQEAFYRDNGTVIDSANTLTSKIGKYFMELKKYQFLDSVHVQNPEYTLDSEQLDYYTTSKNAYMYGPSTIVGEAYKIYCERGFYDTKIESGYGIKNTRIDYNNRIIEGDSVYFNKANEFASATNNITVTDTINKGIIRAHYAEVHKAKDSVFATRRAVSISVQQQDSLYVHGDTLMVTGKPEERLLRAFRNAKFYKTDLSGKCDSIHSEQKTGITQLIKNPVIWNGANQMTGDSIHLKSNLKTEKLDSLKVLRNAFIISLDSVSMTGYNQAKGINLFGKFIENELKLIDLVQNTEVVYYMYNDDDELIGIDKTVCSKIRITMEENDIENLTFFTDPDGDIFPEKDLPENSRILKGFVWRGDERILTKEDIFDEDDNNLELVVIQGIDNPIDIDAEEQQRGQNESDPVNKIKTDNAIDPKAKATKKKVN</sequence>
<proteinExistence type="predicted"/>
<evidence type="ECO:0000313" key="4">
    <source>
        <dbReference type="EMBL" id="SNR68440.1"/>
    </source>
</evidence>
<accession>A0ABY1SKB6</accession>
<protein>
    <submittedName>
        <fullName evidence="4">OstA-like protein</fullName>
    </submittedName>
</protein>
<feature type="domain" description="Organic solvent tolerance-like N-terminal" evidence="3">
    <location>
        <begin position="57"/>
        <end position="189"/>
    </location>
</feature>
<gene>
    <name evidence="4" type="ORF">SAMN04488009_3183</name>
</gene>
<evidence type="ECO:0000259" key="3">
    <source>
        <dbReference type="Pfam" id="PF13100"/>
    </source>
</evidence>